<feature type="transmembrane region" description="Helical" evidence="2">
    <location>
        <begin position="155"/>
        <end position="176"/>
    </location>
</feature>
<evidence type="ECO:0000313" key="3">
    <source>
        <dbReference type="EMBL" id="EEG23794.1"/>
    </source>
</evidence>
<feature type="transmembrane region" description="Helical" evidence="2">
    <location>
        <begin position="196"/>
        <end position="213"/>
    </location>
</feature>
<gene>
    <name evidence="3" type="ORF">EIKCOROL_01499</name>
</gene>
<name>C0DVW5_EIKCO</name>
<feature type="compositionally biased region" description="Basic and acidic residues" evidence="1">
    <location>
        <begin position="1"/>
        <end position="13"/>
    </location>
</feature>
<keyword evidence="2" id="KW-0812">Transmembrane</keyword>
<dbReference type="EMBL" id="ACEA01000027">
    <property type="protein sequence ID" value="EEG23794.1"/>
    <property type="molecule type" value="Genomic_DNA"/>
</dbReference>
<evidence type="ECO:0000256" key="1">
    <source>
        <dbReference type="SAM" id="MobiDB-lite"/>
    </source>
</evidence>
<feature type="region of interest" description="Disordered" evidence="1">
    <location>
        <begin position="1"/>
        <end position="21"/>
    </location>
</feature>
<reference evidence="3 4" key="1">
    <citation type="submission" date="2009-01" db="EMBL/GenBank/DDBJ databases">
        <authorList>
            <person name="Fulton L."/>
            <person name="Clifton S."/>
            <person name="Chinwalla A.T."/>
            <person name="Mitreva M."/>
            <person name="Sodergren E."/>
            <person name="Weinstock G."/>
            <person name="Clifton S."/>
            <person name="Dooling D.J."/>
            <person name="Fulton B."/>
            <person name="Minx P."/>
            <person name="Pepin K.H."/>
            <person name="Johnson M."/>
            <person name="Bhonagiri V."/>
            <person name="Nash W.E."/>
            <person name="Mardis E.R."/>
            <person name="Wilson R.K."/>
        </authorList>
    </citation>
    <scope>NUCLEOTIDE SEQUENCE [LARGE SCALE GENOMIC DNA]</scope>
    <source>
        <strain evidence="3 4">ATCC 23834</strain>
    </source>
</reference>
<proteinExistence type="predicted"/>
<keyword evidence="2" id="KW-1133">Transmembrane helix</keyword>
<feature type="non-terminal residue" evidence="3">
    <location>
        <position position="1"/>
    </location>
</feature>
<dbReference type="Proteomes" id="UP000005837">
    <property type="component" value="Unassembled WGS sequence"/>
</dbReference>
<evidence type="ECO:0000256" key="2">
    <source>
        <dbReference type="SAM" id="Phobius"/>
    </source>
</evidence>
<protein>
    <submittedName>
        <fullName evidence="3">Uncharacterized protein</fullName>
    </submittedName>
</protein>
<organism evidence="3 4">
    <name type="scientific">Eikenella corrodens ATCC 23834</name>
    <dbReference type="NCBI Taxonomy" id="546274"/>
    <lineage>
        <taxon>Bacteria</taxon>
        <taxon>Pseudomonadati</taxon>
        <taxon>Pseudomonadota</taxon>
        <taxon>Betaproteobacteria</taxon>
        <taxon>Neisseriales</taxon>
        <taxon>Neisseriaceae</taxon>
        <taxon>Eikenella</taxon>
    </lineage>
</organism>
<keyword evidence="2" id="KW-0472">Membrane</keyword>
<evidence type="ECO:0000313" key="4">
    <source>
        <dbReference type="Proteomes" id="UP000005837"/>
    </source>
</evidence>
<dbReference type="HOGENOM" id="CLU_1182305_0_0_4"/>
<accession>C0DVW5</accession>
<dbReference type="AlphaFoldDB" id="C0DVW5"/>
<sequence>IFRYKMTSDEHQSKPTHHNHRLPETIHTLSGSLFSHKKSCPLRQLFHFHHTGLAAALLAVAMSRSGLAAHLAVFQHSCKVYRVAGIIHTLCLQQADGIGAGHGSGGGFAGYPNHAVAVVAVLLLTIAVVEHTPQAGGNFIVDFQLRYHQGIALDAIHGAHFLLLAVTGLAGVVHFYGFVDAVHLGYLNLANGSSSFTVALLRLLTLLGLRLIALRGFAAGAGAQCQYGDGGGDD</sequence>
<comment type="caution">
    <text evidence="3">The sequence shown here is derived from an EMBL/GenBank/DDBJ whole genome shotgun (WGS) entry which is preliminary data.</text>
</comment>